<evidence type="ECO:0000256" key="3">
    <source>
        <dbReference type="ARBA" id="ARBA00029447"/>
    </source>
</evidence>
<dbReference type="Gene3D" id="3.30.450.20">
    <property type="entry name" value="PAS domain"/>
    <property type="match status" value="2"/>
</dbReference>
<feature type="domain" description="Methyl-accepting transducer" evidence="7">
    <location>
        <begin position="424"/>
        <end position="635"/>
    </location>
</feature>
<dbReference type="InterPro" id="IPR003660">
    <property type="entry name" value="HAMP_dom"/>
</dbReference>
<sequence>MKIRSKAIFISILPACLILAIILAFVLASYRSDVEQGSVRELTVELEALGASIDGKNYGAVSTAETMAASQVSGLFGDYDKSLKFARQVLLTHPEYQGAYFGYEPDSQLNIAAVDSGLSSSIDENCCVEGRFLPYFSRSAQGIELSPLADMETSLYYQGVREIWEANKNKDTQGLITEPYVYEGVPLVEQVFPIIIDGEFKGIAGVDRRLDSLLTLIEEFKPFNSSKNYLISRLGKIITSTDRPNDLSMKPLSAYPKLNTLFAQPANGSKSRVSKGLDPVSGQEIFVIYTTIETGSWGLVTTVESREILAPVLSSTRQSIFTAIVLLLIMCAVVYGLINTMVSKPLSHIVDKFNEVASGGGDLTARLSADRQDEVGDLAAAFNSFVDTQAKMISKLDHSVMALNEQGDVIQGDLDATLKAISYQQNESVQVSASVEEMSHSSKNVAENVSQVAKNISIARGDAEDGLESVSRVVKEANSLKLNLDEMKETVDDVSKSALQINKVLEVINGIAEQTNLLALNAAIEAARAGDKGRGFAVVADEVRMLAQQTQESTAEVASVIEGLQKNSDLSVKKMGTNQSKLHDLVDIVDVAGSSLEKIYSSIKEVDTLSGQISVVTEQQFAATQEINNNVGTISKAAMECEQLAQSTSKSIQKMGATSNEVKDLVKQFQF</sequence>
<dbReference type="Pfam" id="PF00672">
    <property type="entry name" value="HAMP"/>
    <property type="match status" value="1"/>
</dbReference>
<dbReference type="SMART" id="SM00283">
    <property type="entry name" value="MA"/>
    <property type="match status" value="1"/>
</dbReference>
<dbReference type="CDD" id="cd11386">
    <property type="entry name" value="MCP_signal"/>
    <property type="match status" value="1"/>
</dbReference>
<dbReference type="SUPFAM" id="SSF58104">
    <property type="entry name" value="Methyl-accepting chemotaxis protein (MCP) signaling domain"/>
    <property type="match status" value="1"/>
</dbReference>
<dbReference type="RefSeq" id="WP_166850433.1">
    <property type="nucleotide sequence ID" value="NZ_JAAONY010000001.1"/>
</dbReference>
<gene>
    <name evidence="9" type="ORF">HNR48_000993</name>
</gene>
<dbReference type="PROSITE" id="PS50111">
    <property type="entry name" value="CHEMOTAXIS_TRANSDUC_2"/>
    <property type="match status" value="1"/>
</dbReference>
<comment type="subcellular location">
    <subcellularLocation>
        <location evidence="1">Membrane</location>
    </subcellularLocation>
</comment>
<evidence type="ECO:0000313" key="9">
    <source>
        <dbReference type="EMBL" id="MBB6520715.1"/>
    </source>
</evidence>
<dbReference type="EMBL" id="JACHHT010000001">
    <property type="protein sequence ID" value="MBB6520715.1"/>
    <property type="molecule type" value="Genomic_DNA"/>
</dbReference>
<feature type="transmembrane region" description="Helical" evidence="6">
    <location>
        <begin position="320"/>
        <end position="338"/>
    </location>
</feature>
<keyword evidence="6" id="KW-1133">Transmembrane helix</keyword>
<evidence type="ECO:0000313" key="10">
    <source>
        <dbReference type="Proteomes" id="UP000528457"/>
    </source>
</evidence>
<keyword evidence="5" id="KW-0175">Coiled coil</keyword>
<keyword evidence="6" id="KW-0472">Membrane</keyword>
<keyword evidence="10" id="KW-1185">Reference proteome</keyword>
<dbReference type="GO" id="GO:0007165">
    <property type="term" value="P:signal transduction"/>
    <property type="evidence" value="ECO:0007669"/>
    <property type="project" value="UniProtKB-KW"/>
</dbReference>
<dbReference type="PANTHER" id="PTHR32089">
    <property type="entry name" value="METHYL-ACCEPTING CHEMOTAXIS PROTEIN MCPB"/>
    <property type="match status" value="1"/>
</dbReference>
<dbReference type="InterPro" id="IPR004089">
    <property type="entry name" value="MCPsignal_dom"/>
</dbReference>
<dbReference type="GO" id="GO:0016020">
    <property type="term" value="C:membrane"/>
    <property type="evidence" value="ECO:0007669"/>
    <property type="project" value="UniProtKB-SubCell"/>
</dbReference>
<evidence type="ECO:0000256" key="6">
    <source>
        <dbReference type="SAM" id="Phobius"/>
    </source>
</evidence>
<dbReference type="AlphaFoldDB" id="A0A7X0JR30"/>
<dbReference type="Pfam" id="PF00015">
    <property type="entry name" value="MCPsignal"/>
    <property type="match status" value="1"/>
</dbReference>
<organism evidence="9 10">
    <name type="scientific">Pseudoteredinibacter isoporae</name>
    <dbReference type="NCBI Taxonomy" id="570281"/>
    <lineage>
        <taxon>Bacteria</taxon>
        <taxon>Pseudomonadati</taxon>
        <taxon>Pseudomonadota</taxon>
        <taxon>Gammaproteobacteria</taxon>
        <taxon>Cellvibrionales</taxon>
        <taxon>Cellvibrionaceae</taxon>
        <taxon>Pseudoteredinibacter</taxon>
    </lineage>
</organism>
<feature type="transmembrane region" description="Helical" evidence="6">
    <location>
        <begin position="7"/>
        <end position="30"/>
    </location>
</feature>
<feature type="domain" description="HAMP" evidence="8">
    <location>
        <begin position="340"/>
        <end position="394"/>
    </location>
</feature>
<evidence type="ECO:0000256" key="4">
    <source>
        <dbReference type="PROSITE-ProRule" id="PRU00284"/>
    </source>
</evidence>
<dbReference type="Gene3D" id="1.10.287.950">
    <property type="entry name" value="Methyl-accepting chemotaxis protein"/>
    <property type="match status" value="1"/>
</dbReference>
<dbReference type="PROSITE" id="PS50885">
    <property type="entry name" value="HAMP"/>
    <property type="match status" value="1"/>
</dbReference>
<evidence type="ECO:0000259" key="8">
    <source>
        <dbReference type="PROSITE" id="PS50885"/>
    </source>
</evidence>
<feature type="coiled-coil region" evidence="5">
    <location>
        <begin position="470"/>
        <end position="497"/>
    </location>
</feature>
<keyword evidence="2 4" id="KW-0807">Transducer</keyword>
<protein>
    <submittedName>
        <fullName evidence="9">Methyl-accepting chemotaxis protein</fullName>
    </submittedName>
</protein>
<comment type="caution">
    <text evidence="9">The sequence shown here is derived from an EMBL/GenBank/DDBJ whole genome shotgun (WGS) entry which is preliminary data.</text>
</comment>
<evidence type="ECO:0000256" key="2">
    <source>
        <dbReference type="ARBA" id="ARBA00023224"/>
    </source>
</evidence>
<accession>A0A7X0JR30</accession>
<comment type="similarity">
    <text evidence="3">Belongs to the methyl-accepting chemotaxis (MCP) protein family.</text>
</comment>
<dbReference type="SMART" id="SM00304">
    <property type="entry name" value="HAMP"/>
    <property type="match status" value="1"/>
</dbReference>
<dbReference type="FunFam" id="1.10.287.950:FF:000001">
    <property type="entry name" value="Methyl-accepting chemotaxis sensory transducer"/>
    <property type="match status" value="1"/>
</dbReference>
<evidence type="ECO:0000256" key="1">
    <source>
        <dbReference type="ARBA" id="ARBA00004370"/>
    </source>
</evidence>
<dbReference type="PANTHER" id="PTHR32089:SF120">
    <property type="entry name" value="METHYL-ACCEPTING CHEMOTAXIS PROTEIN TLPQ"/>
    <property type="match status" value="1"/>
</dbReference>
<dbReference type="CDD" id="cd12913">
    <property type="entry name" value="PDC1_MCP_like"/>
    <property type="match status" value="1"/>
</dbReference>
<reference evidence="9 10" key="1">
    <citation type="submission" date="2020-08" db="EMBL/GenBank/DDBJ databases">
        <title>Genomic Encyclopedia of Type Strains, Phase IV (KMG-IV): sequencing the most valuable type-strain genomes for metagenomic binning, comparative biology and taxonomic classification.</title>
        <authorList>
            <person name="Goeker M."/>
        </authorList>
    </citation>
    <scope>NUCLEOTIDE SEQUENCE [LARGE SCALE GENOMIC DNA]</scope>
    <source>
        <strain evidence="9 10">DSM 22368</strain>
    </source>
</reference>
<proteinExistence type="inferred from homology"/>
<dbReference type="GO" id="GO:0006935">
    <property type="term" value="P:chemotaxis"/>
    <property type="evidence" value="ECO:0007669"/>
    <property type="project" value="UniProtKB-ARBA"/>
</dbReference>
<dbReference type="Proteomes" id="UP000528457">
    <property type="component" value="Unassembled WGS sequence"/>
</dbReference>
<keyword evidence="6" id="KW-0812">Transmembrane</keyword>
<dbReference type="CDD" id="cd06225">
    <property type="entry name" value="HAMP"/>
    <property type="match status" value="1"/>
</dbReference>
<name>A0A7X0JR30_9GAMM</name>
<evidence type="ECO:0000259" key="7">
    <source>
        <dbReference type="PROSITE" id="PS50111"/>
    </source>
</evidence>
<dbReference type="InParanoid" id="A0A7X0JR30"/>
<evidence type="ECO:0000256" key="5">
    <source>
        <dbReference type="SAM" id="Coils"/>
    </source>
</evidence>